<reference evidence="4 5" key="1">
    <citation type="submission" date="2018-05" db="EMBL/GenBank/DDBJ databases">
        <title>Genome Sequence of an Efficient Indole-Degrading Bacterium, Alcaligenes sp.YBY.</title>
        <authorList>
            <person name="Yang B."/>
        </authorList>
    </citation>
    <scope>NUCLEOTIDE SEQUENCE [LARGE SCALE GENOMIC DNA]</scope>
    <source>
        <strain evidence="4 5">YBY</strain>
    </source>
</reference>
<evidence type="ECO:0000256" key="1">
    <source>
        <dbReference type="ARBA" id="ARBA00008270"/>
    </source>
</evidence>
<dbReference type="RefSeq" id="WP_086060679.1">
    <property type="nucleotide sequence ID" value="NZ_CAXOKM010000005.1"/>
</dbReference>
<organism evidence="4 5">
    <name type="scientific">Alcaligenes faecalis</name>
    <dbReference type="NCBI Taxonomy" id="511"/>
    <lineage>
        <taxon>Bacteria</taxon>
        <taxon>Pseudomonadati</taxon>
        <taxon>Pseudomonadota</taxon>
        <taxon>Betaproteobacteria</taxon>
        <taxon>Burkholderiales</taxon>
        <taxon>Alcaligenaceae</taxon>
        <taxon>Alcaligenes</taxon>
    </lineage>
</organism>
<dbReference type="PIRSF" id="PIRSF016184">
    <property type="entry name" value="PhzC_PhzF"/>
    <property type="match status" value="1"/>
</dbReference>
<dbReference type="Pfam" id="PF02567">
    <property type="entry name" value="PhzC-PhzF"/>
    <property type="match status" value="1"/>
</dbReference>
<dbReference type="STRING" id="511.UZ73_10885"/>
<dbReference type="GO" id="GO:0005737">
    <property type="term" value="C:cytoplasm"/>
    <property type="evidence" value="ECO:0007669"/>
    <property type="project" value="TreeGrafter"/>
</dbReference>
<evidence type="ECO:0000313" key="5">
    <source>
        <dbReference type="Proteomes" id="UP000245216"/>
    </source>
</evidence>
<dbReference type="GO" id="GO:0016853">
    <property type="term" value="F:isomerase activity"/>
    <property type="evidence" value="ECO:0007669"/>
    <property type="project" value="UniProtKB-KW"/>
</dbReference>
<comment type="caution">
    <text evidence="4">The sequence shown here is derived from an EMBL/GenBank/DDBJ whole genome shotgun (WGS) entry which is preliminary data.</text>
</comment>
<gene>
    <name evidence="4" type="ORF">DF183_17730</name>
</gene>
<evidence type="ECO:0000256" key="2">
    <source>
        <dbReference type="ARBA" id="ARBA00023235"/>
    </source>
</evidence>
<dbReference type="AlphaFoldDB" id="A0A2U2BF22"/>
<dbReference type="PANTHER" id="PTHR13774">
    <property type="entry name" value="PHENAZINE BIOSYNTHESIS PROTEIN"/>
    <property type="match status" value="1"/>
</dbReference>
<comment type="similarity">
    <text evidence="1">Belongs to the PhzF family.</text>
</comment>
<feature type="active site" evidence="3">
    <location>
        <position position="46"/>
    </location>
</feature>
<dbReference type="Gene3D" id="3.10.310.10">
    <property type="entry name" value="Diaminopimelate Epimerase, Chain A, domain 1"/>
    <property type="match status" value="2"/>
</dbReference>
<evidence type="ECO:0000256" key="3">
    <source>
        <dbReference type="PIRSR" id="PIRSR016184-1"/>
    </source>
</evidence>
<evidence type="ECO:0000313" key="4">
    <source>
        <dbReference type="EMBL" id="PWE12614.1"/>
    </source>
</evidence>
<proteinExistence type="inferred from homology"/>
<sequence>MRLPIYQVDAFTDTLFAGNPAAVVLLSEFPDDALMQSIARENNLAETAFLVPQGPDFRLRWFTPTVEVPLCGHATLASAAVVLQHMRPQDSQVVFHTLSGALTVRRDEAGYVMDFPARPLTRVDDDPRLEKALGTKITQLWRNDFTHLAVVETEEQVRQLQIDTAAMMAIGYEGCIVTAAGSGQFDIVSRFFAPGHGIEEDPVTGSAHCALLPYWAPLLGKNQLLAYQASERGGVLDCTLDGDRVFLKGQAVMYMEGYIQVA</sequence>
<keyword evidence="2" id="KW-0413">Isomerase</keyword>
<accession>A0A2U2BF22</accession>
<name>A0A2U2BF22_ALCFA</name>
<dbReference type="NCBIfam" id="TIGR00654">
    <property type="entry name" value="PhzF_family"/>
    <property type="match status" value="1"/>
</dbReference>
<dbReference type="SUPFAM" id="SSF54506">
    <property type="entry name" value="Diaminopimelate epimerase-like"/>
    <property type="match status" value="1"/>
</dbReference>
<dbReference type="Proteomes" id="UP000245216">
    <property type="component" value="Unassembled WGS sequence"/>
</dbReference>
<protein>
    <submittedName>
        <fullName evidence="4">PhzF family phenazine biosynthesis protein</fullName>
    </submittedName>
</protein>
<dbReference type="EMBL" id="QEXO01000005">
    <property type="protein sequence ID" value="PWE12614.1"/>
    <property type="molecule type" value="Genomic_DNA"/>
</dbReference>
<reference evidence="4 5" key="2">
    <citation type="submission" date="2018-05" db="EMBL/GenBank/DDBJ databases">
        <authorList>
            <person name="Lanie J.A."/>
            <person name="Ng W.-L."/>
            <person name="Kazmierczak K.M."/>
            <person name="Andrzejewski T.M."/>
            <person name="Davidsen T.M."/>
            <person name="Wayne K.J."/>
            <person name="Tettelin H."/>
            <person name="Glass J.I."/>
            <person name="Rusch D."/>
            <person name="Podicherti R."/>
            <person name="Tsui H.-C.T."/>
            <person name="Winkler M.E."/>
        </authorList>
    </citation>
    <scope>NUCLEOTIDE SEQUENCE [LARGE SCALE GENOMIC DNA]</scope>
    <source>
        <strain evidence="4 5">YBY</strain>
    </source>
</reference>
<dbReference type="InterPro" id="IPR003719">
    <property type="entry name" value="Phenazine_PhzF-like"/>
</dbReference>
<dbReference type="PANTHER" id="PTHR13774:SF17">
    <property type="entry name" value="PHENAZINE BIOSYNTHESIS-LIKE DOMAIN-CONTAINING PROTEIN"/>
    <property type="match status" value="1"/>
</dbReference>